<gene>
    <name evidence="1" type="ORF">XF3B_47230</name>
</gene>
<sequence length="81" mass="8563">MNDSGLGKAQLIRTAAGVIDALGGTCAAARVAEATPQSMTNARTRNRLPYPTFLILTDALSALGKSADPRLWGIKPVKRRV</sequence>
<dbReference type="AlphaFoldDB" id="A0A809YH53"/>
<dbReference type="EMBL" id="AP023093">
    <property type="protein sequence ID" value="BCE39692.1"/>
    <property type="molecule type" value="Genomic_DNA"/>
</dbReference>
<evidence type="ECO:0000313" key="1">
    <source>
        <dbReference type="EMBL" id="BCE39692.1"/>
    </source>
</evidence>
<proteinExistence type="predicted"/>
<accession>A0A809YH53</accession>
<name>A0A809YH53_9BRAD</name>
<organism evidence="1">
    <name type="scientific">Bradyrhizobium diazoefficiens</name>
    <dbReference type="NCBI Taxonomy" id="1355477"/>
    <lineage>
        <taxon>Bacteria</taxon>
        <taxon>Pseudomonadati</taxon>
        <taxon>Pseudomonadota</taxon>
        <taxon>Alphaproteobacteria</taxon>
        <taxon>Hyphomicrobiales</taxon>
        <taxon>Nitrobacteraceae</taxon>
        <taxon>Bradyrhizobium</taxon>
    </lineage>
</organism>
<protein>
    <submittedName>
        <fullName evidence="1">Uncharacterized protein</fullName>
    </submittedName>
</protein>
<reference evidence="1" key="1">
    <citation type="submission" date="2020-05" db="EMBL/GenBank/DDBJ databases">
        <title>Complete genome sequence of Bradyrhizobium diazoefficiens XF3 isolated from soybean nodule.</title>
        <authorList>
            <person name="Noda R."/>
            <person name="Kakizaki K."/>
            <person name="Minamisawa K."/>
        </authorList>
    </citation>
    <scope>NUCLEOTIDE SEQUENCE</scope>
    <source>
        <strain evidence="1">XF3</strain>
    </source>
</reference>